<reference evidence="2 3" key="1">
    <citation type="submission" date="2021-02" db="EMBL/GenBank/DDBJ databases">
        <title>Whole genome sequencing of Pseudomonas alcaliphila strain SM2.</title>
        <authorList>
            <person name="Alshamsi M.S."/>
            <person name="Sudalaimuthuasari N."/>
            <person name="Kundu B."/>
            <person name="AlMaskari R.S."/>
            <person name="Elmahi Y."/>
            <person name="Mundra S."/>
            <person name="Chandran S."/>
            <person name="Malik S."/>
            <person name="Hazzouri K.M."/>
            <person name="Amiri K.M.A."/>
        </authorList>
    </citation>
    <scope>NUCLEOTIDE SEQUENCE [LARGE SCALE GENOMIC DNA]</scope>
    <source>
        <strain evidence="2 3">SM2</strain>
    </source>
</reference>
<dbReference type="KEGG" id="pty:JWV26_14830"/>
<feature type="signal peptide" evidence="1">
    <location>
        <begin position="1"/>
        <end position="22"/>
    </location>
</feature>
<name>A0ABD7DRB1_9GAMM</name>
<sequence length="151" mass="15314">MKKNLLALFAASAVVFSSSLFAAPAAIESGEAITTTECAILGDTVRLNLSKGVYGAYNCDEARNAINVGACHTTGSRSTTLTCAQIGVDANGDAVYNDTQCSAANAGESVTVTNPSYRGFRASSTGGTVGAQSLSANCDENAPTGQLVSFQ</sequence>
<proteinExistence type="predicted"/>
<dbReference type="AlphaFoldDB" id="A0ABD7DRB1"/>
<feature type="chain" id="PRO_5044760625" description="Cyanovirin-N domain-containing protein" evidence="1">
    <location>
        <begin position="23"/>
        <end position="151"/>
    </location>
</feature>
<evidence type="ECO:0000256" key="1">
    <source>
        <dbReference type="SAM" id="SignalP"/>
    </source>
</evidence>
<organism evidence="2 3">
    <name type="scientific">Ectopseudomonas toyotomiensis</name>
    <dbReference type="NCBI Taxonomy" id="554344"/>
    <lineage>
        <taxon>Bacteria</taxon>
        <taxon>Pseudomonadati</taxon>
        <taxon>Pseudomonadota</taxon>
        <taxon>Gammaproteobacteria</taxon>
        <taxon>Pseudomonadales</taxon>
        <taxon>Pseudomonadaceae</taxon>
        <taxon>Ectopseudomonas</taxon>
    </lineage>
</organism>
<protein>
    <recommendedName>
        <fullName evidence="4">Cyanovirin-N domain-containing protein</fullName>
    </recommendedName>
</protein>
<keyword evidence="1" id="KW-0732">Signal</keyword>
<dbReference type="RefSeq" id="WP_206417197.1">
    <property type="nucleotide sequence ID" value="NZ_CP070505.1"/>
</dbReference>
<dbReference type="EMBL" id="CP070505">
    <property type="protein sequence ID" value="QSL91045.1"/>
    <property type="molecule type" value="Genomic_DNA"/>
</dbReference>
<evidence type="ECO:0000313" key="2">
    <source>
        <dbReference type="EMBL" id="QSL91045.1"/>
    </source>
</evidence>
<dbReference type="Proteomes" id="UP000663658">
    <property type="component" value="Chromosome"/>
</dbReference>
<evidence type="ECO:0008006" key="4">
    <source>
        <dbReference type="Google" id="ProtNLM"/>
    </source>
</evidence>
<gene>
    <name evidence="2" type="ORF">JWV26_14830</name>
</gene>
<accession>A0ABD7DRB1</accession>
<evidence type="ECO:0000313" key="3">
    <source>
        <dbReference type="Proteomes" id="UP000663658"/>
    </source>
</evidence>